<evidence type="ECO:0008006" key="3">
    <source>
        <dbReference type="Google" id="ProtNLM"/>
    </source>
</evidence>
<dbReference type="Gene3D" id="1.10.287.1080">
    <property type="entry name" value="MazG-like"/>
    <property type="match status" value="1"/>
</dbReference>
<dbReference type="EMBL" id="BNEA01000015">
    <property type="protein sequence ID" value="GHI53692.1"/>
    <property type="molecule type" value="Genomic_DNA"/>
</dbReference>
<reference evidence="2" key="1">
    <citation type="submission" date="2023-07" db="EMBL/GenBank/DDBJ databases">
        <title>Whole genome shotgun sequence of Streptomyces achromogenes subsp. rubradiris NBRC 14000.</title>
        <authorList>
            <person name="Komaki H."/>
            <person name="Tamura T."/>
        </authorList>
    </citation>
    <scope>NUCLEOTIDE SEQUENCE [LARGE SCALE GENOMIC DNA]</scope>
    <source>
        <strain evidence="2">NBRC 14000</strain>
    </source>
</reference>
<comment type="caution">
    <text evidence="1">The sequence shown here is derived from an EMBL/GenBank/DDBJ whole genome shotgun (WGS) entry which is preliminary data.</text>
</comment>
<keyword evidence="2" id="KW-1185">Reference proteome</keyword>
<dbReference type="SUPFAM" id="SSF101386">
    <property type="entry name" value="all-alpha NTP pyrophosphatases"/>
    <property type="match status" value="1"/>
</dbReference>
<dbReference type="CDD" id="cd11533">
    <property type="entry name" value="NTP-PPase_Af0060_like"/>
    <property type="match status" value="1"/>
</dbReference>
<proteinExistence type="predicted"/>
<organism evidence="1 2">
    <name type="scientific">Streptomyces rubradiris</name>
    <name type="common">Streptomyces achromogenes subsp. rubradiris</name>
    <dbReference type="NCBI Taxonomy" id="285531"/>
    <lineage>
        <taxon>Bacteria</taxon>
        <taxon>Bacillati</taxon>
        <taxon>Actinomycetota</taxon>
        <taxon>Actinomycetes</taxon>
        <taxon>Kitasatosporales</taxon>
        <taxon>Streptomycetaceae</taxon>
        <taxon>Streptomyces</taxon>
    </lineage>
</organism>
<name>A0ABQ3RCV4_STRRR</name>
<dbReference type="Proteomes" id="UP000646738">
    <property type="component" value="Unassembled WGS sequence"/>
</dbReference>
<protein>
    <recommendedName>
        <fullName evidence="3">NTP pyrophosphohydrolase MazG putative catalytic core domain-containing protein</fullName>
    </recommendedName>
</protein>
<evidence type="ECO:0000313" key="1">
    <source>
        <dbReference type="EMBL" id="GHI53692.1"/>
    </source>
</evidence>
<gene>
    <name evidence="1" type="ORF">Srubr_35380</name>
</gene>
<dbReference type="RefSeq" id="WP_189989463.1">
    <property type="nucleotide sequence ID" value="NZ_BNCB01000001.1"/>
</dbReference>
<evidence type="ECO:0000313" key="2">
    <source>
        <dbReference type="Proteomes" id="UP000646738"/>
    </source>
</evidence>
<dbReference type="InterPro" id="IPR044548">
    <property type="entry name" value="AF0060_NTP-PPase_MazG-like"/>
</dbReference>
<sequence>MDAHTWQRIDRLCQWLDEETPSASGSDVRLLRVLKISEEMGEVAEAVHGALGTNPRKGASHTWEDVEKELIDVAVSTLVALRTITPDAEKLFTTHLDHLVDRVLPERS</sequence>
<accession>A0ABQ3RCV4</accession>